<evidence type="ECO:0000313" key="2">
    <source>
        <dbReference type="EMBL" id="MBB4744129.1"/>
    </source>
</evidence>
<evidence type="ECO:0000313" key="3">
    <source>
        <dbReference type="Proteomes" id="UP000546162"/>
    </source>
</evidence>
<keyword evidence="1" id="KW-0812">Transmembrane</keyword>
<gene>
    <name evidence="2" type="ORF">BJY16_007588</name>
</gene>
<keyword evidence="3" id="KW-1185">Reference proteome</keyword>
<feature type="transmembrane region" description="Helical" evidence="1">
    <location>
        <begin position="85"/>
        <end position="112"/>
    </location>
</feature>
<sequence length="147" mass="15168">MDATEASKALAEIHQRQQQTVRRANPRRLPAWFTYGSAAGLALISASNDLAGWPHSLMLLAGGTALLGTAAALERSTGVRLRLRALRWTPLALFAAAVLVAIIGVGSLARLLDVPADGTIAGLAGALVWIAAMGPAQDAAGKPRDPA</sequence>
<protein>
    <submittedName>
        <fullName evidence="2">Uncharacterized protein</fullName>
    </submittedName>
</protein>
<dbReference type="Proteomes" id="UP000546162">
    <property type="component" value="Unassembled WGS sequence"/>
</dbReference>
<comment type="caution">
    <text evidence="2">The sequence shown here is derived from an EMBL/GenBank/DDBJ whole genome shotgun (WGS) entry which is preliminary data.</text>
</comment>
<dbReference type="AlphaFoldDB" id="A0A7W7H546"/>
<dbReference type="EMBL" id="JACHNB010000001">
    <property type="protein sequence ID" value="MBB4744129.1"/>
    <property type="molecule type" value="Genomic_DNA"/>
</dbReference>
<keyword evidence="1" id="KW-0472">Membrane</keyword>
<feature type="transmembrane region" description="Helical" evidence="1">
    <location>
        <begin position="118"/>
        <end position="136"/>
    </location>
</feature>
<proteinExistence type="predicted"/>
<feature type="transmembrane region" description="Helical" evidence="1">
    <location>
        <begin position="53"/>
        <end position="73"/>
    </location>
</feature>
<keyword evidence="1" id="KW-1133">Transmembrane helix</keyword>
<name>A0A7W7H546_9ACTN</name>
<organism evidence="2 3">
    <name type="scientific">Actinoplanes octamycinicus</name>
    <dbReference type="NCBI Taxonomy" id="135948"/>
    <lineage>
        <taxon>Bacteria</taxon>
        <taxon>Bacillati</taxon>
        <taxon>Actinomycetota</taxon>
        <taxon>Actinomycetes</taxon>
        <taxon>Micromonosporales</taxon>
        <taxon>Micromonosporaceae</taxon>
        <taxon>Actinoplanes</taxon>
    </lineage>
</organism>
<dbReference type="RefSeq" id="WP_185044334.1">
    <property type="nucleotide sequence ID" value="NZ_BAABFG010000005.1"/>
</dbReference>
<evidence type="ECO:0000256" key="1">
    <source>
        <dbReference type="SAM" id="Phobius"/>
    </source>
</evidence>
<reference evidence="2 3" key="1">
    <citation type="submission" date="2020-08" db="EMBL/GenBank/DDBJ databases">
        <title>Sequencing the genomes of 1000 actinobacteria strains.</title>
        <authorList>
            <person name="Klenk H.-P."/>
        </authorList>
    </citation>
    <scope>NUCLEOTIDE SEQUENCE [LARGE SCALE GENOMIC DNA]</scope>
    <source>
        <strain evidence="2 3">DSM 45809</strain>
    </source>
</reference>
<accession>A0A7W7H546</accession>
<feature type="transmembrane region" description="Helical" evidence="1">
    <location>
        <begin position="29"/>
        <end position="47"/>
    </location>
</feature>